<proteinExistence type="predicted"/>
<dbReference type="InterPro" id="IPR012338">
    <property type="entry name" value="Beta-lactam/transpept-like"/>
</dbReference>
<name>A0A501W6G7_9BACT</name>
<sequence>MKKVAKYLLLVFLVYSCQSRPSQWNGPVLGQPRNHLTVAELVEGETQPLIDMSYFAKPNWGTQATTPFSGTLLLQDTELSFPKEKDYYPGENIFPKLELDFISHRGELIPLLKERISTRHQSKSYWDVVVGTGKVWHEKEDGAWSRASFPLTLTDRWVGQARNCVATFVYKTDAVSNVCLQCSQETADIDDKQLGNISGLLPATYQAKQFADADQIVEQQDLEEARRLPTRPLREIDANKEVAGYFDKMIHTNAPTSLGAVWMNGKLYVHPPKTRHGLYPYPDNMRHGLYSVTKSMAGALALMYLEERYKGSVFEAKITDYVPALADHKGWQGVNFSQTLNMVTGNVGGESPDLLFSTLVSAESAEEAINRIARLGDAPEAPGEKFNYASTNLFVLSYALQQYVEEKEGKNVHYWDLVREHVLVPIGAGHFTLLHTIETDEAQAIPILAYGALPTIDEAAKIALLFANEGSYEGHQILNRERVKEAFGESKWKGYSTGNDYRGSNYQHSFWSKEIDTRKCKTKATYMLGFGENYVVFLPSKVIIFRFLDEHDLDIDELIKRVENLKSSCREE</sequence>
<dbReference type="Proteomes" id="UP000316727">
    <property type="component" value="Unassembled WGS sequence"/>
</dbReference>
<dbReference type="PANTHER" id="PTHR43283">
    <property type="entry name" value="BETA-LACTAMASE-RELATED"/>
    <property type="match status" value="1"/>
</dbReference>
<evidence type="ECO:0000259" key="1">
    <source>
        <dbReference type="Pfam" id="PF00144"/>
    </source>
</evidence>
<dbReference type="PANTHER" id="PTHR43283:SF7">
    <property type="entry name" value="BETA-LACTAMASE-RELATED DOMAIN-CONTAINING PROTEIN"/>
    <property type="match status" value="1"/>
</dbReference>
<dbReference type="Gene3D" id="3.40.710.10">
    <property type="entry name" value="DD-peptidase/beta-lactamase superfamily"/>
    <property type="match status" value="1"/>
</dbReference>
<reference evidence="2 3" key="1">
    <citation type="submission" date="2019-06" db="EMBL/GenBank/DDBJ databases">
        <title>A novel bacterium of genus Pontibacter, isolated from marine sediment.</title>
        <authorList>
            <person name="Huang H."/>
            <person name="Mo K."/>
            <person name="Hu Y."/>
        </authorList>
    </citation>
    <scope>NUCLEOTIDE SEQUENCE [LARGE SCALE GENOMIC DNA]</scope>
    <source>
        <strain evidence="2 3">HB172049</strain>
    </source>
</reference>
<dbReference type="InterPro" id="IPR001466">
    <property type="entry name" value="Beta-lactam-related"/>
</dbReference>
<keyword evidence="2" id="KW-0378">Hydrolase</keyword>
<dbReference type="InterPro" id="IPR050789">
    <property type="entry name" value="Diverse_Enzym_Activities"/>
</dbReference>
<accession>A0A501W6G7</accession>
<feature type="domain" description="Beta-lactamase-related" evidence="1">
    <location>
        <begin position="277"/>
        <end position="441"/>
    </location>
</feature>
<dbReference type="OrthoDB" id="9797709at2"/>
<dbReference type="PROSITE" id="PS51257">
    <property type="entry name" value="PROKAR_LIPOPROTEIN"/>
    <property type="match status" value="1"/>
</dbReference>
<gene>
    <name evidence="2" type="ORF">FJM65_18455</name>
</gene>
<evidence type="ECO:0000313" key="2">
    <source>
        <dbReference type="EMBL" id="TPE42407.1"/>
    </source>
</evidence>
<protein>
    <submittedName>
        <fullName evidence="2">Serine hydrolase</fullName>
    </submittedName>
</protein>
<dbReference type="RefSeq" id="WP_140623449.1">
    <property type="nucleotide sequence ID" value="NZ_VFRQ01000013.1"/>
</dbReference>
<organism evidence="2 3">
    <name type="scientific">Pontibacter mangrovi</name>
    <dbReference type="NCBI Taxonomy" id="2589816"/>
    <lineage>
        <taxon>Bacteria</taxon>
        <taxon>Pseudomonadati</taxon>
        <taxon>Bacteroidota</taxon>
        <taxon>Cytophagia</taxon>
        <taxon>Cytophagales</taxon>
        <taxon>Hymenobacteraceae</taxon>
        <taxon>Pontibacter</taxon>
    </lineage>
</organism>
<dbReference type="EMBL" id="VFRQ01000013">
    <property type="protein sequence ID" value="TPE42407.1"/>
    <property type="molecule type" value="Genomic_DNA"/>
</dbReference>
<dbReference type="SUPFAM" id="SSF56601">
    <property type="entry name" value="beta-lactamase/transpeptidase-like"/>
    <property type="match status" value="1"/>
</dbReference>
<comment type="caution">
    <text evidence="2">The sequence shown here is derived from an EMBL/GenBank/DDBJ whole genome shotgun (WGS) entry which is preliminary data.</text>
</comment>
<evidence type="ECO:0000313" key="3">
    <source>
        <dbReference type="Proteomes" id="UP000316727"/>
    </source>
</evidence>
<dbReference type="AlphaFoldDB" id="A0A501W6G7"/>
<dbReference type="GO" id="GO:0016787">
    <property type="term" value="F:hydrolase activity"/>
    <property type="evidence" value="ECO:0007669"/>
    <property type="project" value="UniProtKB-KW"/>
</dbReference>
<keyword evidence="3" id="KW-1185">Reference proteome</keyword>
<dbReference type="Pfam" id="PF00144">
    <property type="entry name" value="Beta-lactamase"/>
    <property type="match status" value="1"/>
</dbReference>